<dbReference type="InterPro" id="IPR050300">
    <property type="entry name" value="GDXG_lipolytic_enzyme"/>
</dbReference>
<dbReference type="PANTHER" id="PTHR48081">
    <property type="entry name" value="AB HYDROLASE SUPERFAMILY PROTEIN C4A8.06C"/>
    <property type="match status" value="1"/>
</dbReference>
<feature type="signal peptide" evidence="2">
    <location>
        <begin position="1"/>
        <end position="23"/>
    </location>
</feature>
<evidence type="ECO:0000313" key="5">
    <source>
        <dbReference type="EMBL" id="GEL60029.1"/>
    </source>
</evidence>
<comment type="caution">
    <text evidence="4">The sequence shown here is derived from an EMBL/GenBank/DDBJ whole genome shotgun (WGS) entry which is preliminary data.</text>
</comment>
<dbReference type="Proteomes" id="UP000032671">
    <property type="component" value="Unassembled WGS sequence"/>
</dbReference>
<gene>
    <name evidence="4" type="ORF">Abci_009_034</name>
    <name evidence="5" type="ORF">ACI01nite_26310</name>
</gene>
<evidence type="ECO:0000256" key="1">
    <source>
        <dbReference type="ARBA" id="ARBA00022801"/>
    </source>
</evidence>
<dbReference type="Proteomes" id="UP000321891">
    <property type="component" value="Unassembled WGS sequence"/>
</dbReference>
<dbReference type="SUPFAM" id="SSF53474">
    <property type="entry name" value="alpha/beta-Hydrolases"/>
    <property type="match status" value="1"/>
</dbReference>
<keyword evidence="2" id="KW-0732">Signal</keyword>
<name>A0A0D6N2F2_9PROT</name>
<dbReference type="GO" id="GO:0016787">
    <property type="term" value="F:hydrolase activity"/>
    <property type="evidence" value="ECO:0007669"/>
    <property type="project" value="UniProtKB-KW"/>
</dbReference>
<reference evidence="5 7" key="2">
    <citation type="submission" date="2019-07" db="EMBL/GenBank/DDBJ databases">
        <title>Whole genome shotgun sequence of Acetobacter cibinongensis NBRC 16605.</title>
        <authorList>
            <person name="Hosoyama A."/>
            <person name="Uohara A."/>
            <person name="Ohji S."/>
            <person name="Ichikawa N."/>
        </authorList>
    </citation>
    <scope>NUCLEOTIDE SEQUENCE [LARGE SCALE GENOMIC DNA]</scope>
    <source>
        <strain evidence="5 7">NBRC 16605</strain>
    </source>
</reference>
<dbReference type="RefSeq" id="WP_209421695.1">
    <property type="nucleotide sequence ID" value="NZ_BAMV01000009.1"/>
</dbReference>
<feature type="domain" description="BD-FAE-like" evidence="3">
    <location>
        <begin position="163"/>
        <end position="211"/>
    </location>
</feature>
<protein>
    <recommendedName>
        <fullName evidence="3">BD-FAE-like domain-containing protein</fullName>
    </recommendedName>
</protein>
<dbReference type="Gene3D" id="3.40.50.1820">
    <property type="entry name" value="alpha/beta hydrolase"/>
    <property type="match status" value="1"/>
</dbReference>
<evidence type="ECO:0000313" key="7">
    <source>
        <dbReference type="Proteomes" id="UP000321891"/>
    </source>
</evidence>
<accession>A0A0D6N2F2</accession>
<dbReference type="Pfam" id="PF20434">
    <property type="entry name" value="BD-FAE"/>
    <property type="match status" value="1"/>
</dbReference>
<dbReference type="InterPro" id="IPR029058">
    <property type="entry name" value="AB_hydrolase_fold"/>
</dbReference>
<evidence type="ECO:0000313" key="4">
    <source>
        <dbReference type="EMBL" id="GAN60129.1"/>
    </source>
</evidence>
<dbReference type="InterPro" id="IPR049492">
    <property type="entry name" value="BD-FAE-like_dom"/>
</dbReference>
<proteinExistence type="predicted"/>
<reference evidence="4 6" key="1">
    <citation type="submission" date="2012-11" db="EMBL/GenBank/DDBJ databases">
        <title>Whole genome sequence of Acetobacter cibinongensis 4H-1.</title>
        <authorList>
            <person name="Azuma Y."/>
            <person name="Higashiura N."/>
            <person name="Hirakawa H."/>
            <person name="Matsushita K."/>
        </authorList>
    </citation>
    <scope>NUCLEOTIDE SEQUENCE [LARGE SCALE GENOMIC DNA]</scope>
    <source>
        <strain evidence="4 6">4H-1</strain>
    </source>
</reference>
<dbReference type="EMBL" id="BJVU01000020">
    <property type="protein sequence ID" value="GEL60029.1"/>
    <property type="molecule type" value="Genomic_DNA"/>
</dbReference>
<dbReference type="AlphaFoldDB" id="A0A0D6N2F2"/>
<sequence length="304" mass="32816">MKNAMKYLNTAMLLTVFSLFICAASPAPSPSITIPLYPTGVLPSLSVPETRAKIGDTDETMVFNVSNPTLELFRPRPDHSNGTAVIIAPGGGFVGLSYEAEGTAVARKLTEYGVTALVLKYRTIRSPDDAMHMPSVHMKEMETIMARAKSGIPAEVPLFAGEPHAVEDGKHAIALVRQHAVEWGINQKKIGFIGFSSGAFLAADLAIGNKATRPAFAGLFYGGLRTPVPIDASPAFIAAAADDPYLPNDGTLLYTAWRKVGASAELHLYERGGHGFGLIARGDTSDHWFDEFIWWMQARSLLKQ</sequence>
<dbReference type="PANTHER" id="PTHR48081:SF6">
    <property type="entry name" value="PEPTIDASE S9 PROLYL OLIGOPEPTIDASE CATALYTIC DOMAIN-CONTAINING PROTEIN"/>
    <property type="match status" value="1"/>
</dbReference>
<keyword evidence="1" id="KW-0378">Hydrolase</keyword>
<dbReference type="STRING" id="1231339.Abci_009_034"/>
<feature type="chain" id="PRO_5030005706" description="BD-FAE-like domain-containing protein" evidence="2">
    <location>
        <begin position="24"/>
        <end position="304"/>
    </location>
</feature>
<evidence type="ECO:0000256" key="2">
    <source>
        <dbReference type="SAM" id="SignalP"/>
    </source>
</evidence>
<keyword evidence="7" id="KW-1185">Reference proteome</keyword>
<dbReference type="EMBL" id="BAMV01000009">
    <property type="protein sequence ID" value="GAN60129.1"/>
    <property type="molecule type" value="Genomic_DNA"/>
</dbReference>
<evidence type="ECO:0000313" key="6">
    <source>
        <dbReference type="Proteomes" id="UP000032671"/>
    </source>
</evidence>
<accession>A0A6N3SU82</accession>
<organism evidence="4 6">
    <name type="scientific">Acetobacter cibinongensis</name>
    <dbReference type="NCBI Taxonomy" id="146475"/>
    <lineage>
        <taxon>Bacteria</taxon>
        <taxon>Pseudomonadati</taxon>
        <taxon>Pseudomonadota</taxon>
        <taxon>Alphaproteobacteria</taxon>
        <taxon>Acetobacterales</taxon>
        <taxon>Acetobacteraceae</taxon>
        <taxon>Acetobacter</taxon>
    </lineage>
</organism>
<evidence type="ECO:0000259" key="3">
    <source>
        <dbReference type="Pfam" id="PF20434"/>
    </source>
</evidence>